<evidence type="ECO:0008006" key="3">
    <source>
        <dbReference type="Google" id="ProtNLM"/>
    </source>
</evidence>
<evidence type="ECO:0000313" key="2">
    <source>
        <dbReference type="Proteomes" id="UP000605992"/>
    </source>
</evidence>
<protein>
    <recommendedName>
        <fullName evidence="3">Ferrous iron transport protein A</fullName>
    </recommendedName>
</protein>
<gene>
    <name evidence="1" type="ORF">Pth03_53260</name>
</gene>
<comment type="caution">
    <text evidence="1">The sequence shown here is derived from an EMBL/GenBank/DDBJ whole genome shotgun (WGS) entry which is preliminary data.</text>
</comment>
<keyword evidence="2" id="KW-1185">Reference proteome</keyword>
<organism evidence="1 2">
    <name type="scientific">Planotetraspora thailandica</name>
    <dbReference type="NCBI Taxonomy" id="487172"/>
    <lineage>
        <taxon>Bacteria</taxon>
        <taxon>Bacillati</taxon>
        <taxon>Actinomycetota</taxon>
        <taxon>Actinomycetes</taxon>
        <taxon>Streptosporangiales</taxon>
        <taxon>Streptosporangiaceae</taxon>
        <taxon>Planotetraspora</taxon>
    </lineage>
</organism>
<reference evidence="1" key="1">
    <citation type="submission" date="2021-01" db="EMBL/GenBank/DDBJ databases">
        <title>Whole genome shotgun sequence of Planotetraspora thailandica NBRC 104271.</title>
        <authorList>
            <person name="Komaki H."/>
            <person name="Tamura T."/>
        </authorList>
    </citation>
    <scope>NUCLEOTIDE SEQUENCE</scope>
    <source>
        <strain evidence="1">NBRC 104271</strain>
    </source>
</reference>
<accession>A0A8J3V7L5</accession>
<dbReference type="EMBL" id="BOOR01000043">
    <property type="protein sequence ID" value="GII56937.1"/>
    <property type="molecule type" value="Genomic_DNA"/>
</dbReference>
<evidence type="ECO:0000313" key="1">
    <source>
        <dbReference type="EMBL" id="GII56937.1"/>
    </source>
</evidence>
<dbReference type="AlphaFoldDB" id="A0A8J3V7L5"/>
<proteinExistence type="predicted"/>
<sequence length="118" mass="12503">MTYVTSGSFCVARLDRGCYALVLRCLPTSRNRRGSIIMSPHFGARLVVAVTPDDVGRRVTTRRAVSGGFRDAVGVLESWTGGVLVIRKRDGTAVEIPEESLVAAKVVASPPRASSTGG</sequence>
<dbReference type="Proteomes" id="UP000605992">
    <property type="component" value="Unassembled WGS sequence"/>
</dbReference>
<name>A0A8J3V7L5_9ACTN</name>